<sequence>MYSMLFFAVLIMLVWSAYMYIKVDTKGLGWMYLGGLGVCSAMLFLLLFRSAGMI</sequence>
<protein>
    <submittedName>
        <fullName evidence="2">Uncharacterized protein</fullName>
    </submittedName>
</protein>
<accession>A0A076G7R1</accession>
<evidence type="ECO:0000256" key="1">
    <source>
        <dbReference type="SAM" id="Phobius"/>
    </source>
</evidence>
<dbReference type="Proteomes" id="UP000028664">
    <property type="component" value="Segment"/>
</dbReference>
<evidence type="ECO:0000313" key="3">
    <source>
        <dbReference type="Proteomes" id="UP000028664"/>
    </source>
</evidence>
<evidence type="ECO:0000313" key="2">
    <source>
        <dbReference type="EMBL" id="AII27994.1"/>
    </source>
</evidence>
<feature type="transmembrane region" description="Helical" evidence="1">
    <location>
        <begin position="29"/>
        <end position="48"/>
    </location>
</feature>
<name>A0A076G7R1_9CAUD</name>
<dbReference type="RefSeq" id="YP_009056362.1">
    <property type="nucleotide sequence ID" value="NC_024792.1"/>
</dbReference>
<dbReference type="KEGG" id="vg:20283380"/>
<keyword evidence="3" id="KW-1185">Reference proteome</keyword>
<organism evidence="2 3">
    <name type="scientific">Bacillus phage Bobb</name>
    <dbReference type="NCBI Taxonomy" id="1527469"/>
    <lineage>
        <taxon>Viruses</taxon>
        <taxon>Duplodnaviria</taxon>
        <taxon>Heunggongvirae</taxon>
        <taxon>Uroviricota</taxon>
        <taxon>Caudoviricetes</taxon>
        <taxon>Herelleviridae</taxon>
        <taxon>Bastillevirinae</taxon>
        <taxon>Agatevirus</taxon>
        <taxon>Agatevirus bobb</taxon>
    </lineage>
</organism>
<dbReference type="GeneID" id="20283380"/>
<keyword evidence="1" id="KW-1133">Transmembrane helix</keyword>
<reference evidence="2 3" key="1">
    <citation type="submission" date="2014-06" db="EMBL/GenBank/DDBJ databases">
        <title>Bioinformatic genomic analysis of Bacillus phage Bobb.</title>
        <authorList>
            <person name="Lewis H.M.N."/>
            <person name="Temple L."/>
            <person name="Barth R.N."/>
            <person name="Bowles K.M."/>
            <person name="Churchin D.I."/>
            <person name="Scott-Croshaw C."/>
            <person name="Glasgow G.H."/>
            <person name="Gloe M.W."/>
            <person name="McGough T.M."/>
            <person name="Nutbrown S.A."/>
            <person name="Romulus S.R."/>
            <person name="Sanders K.A.M."/>
            <person name="Diachok C.R."/>
            <person name="Serigano J.P."/>
            <person name="Shin D."/>
            <person name="Suresh M.H."/>
            <person name="Conner A.R.N."/>
            <person name="Korba R.M."/>
            <person name="Livermore R.J."/>
            <person name="Rohlf M.B."/>
            <person name="Utterback S.D."/>
            <person name="Wilson V.E."/>
        </authorList>
    </citation>
    <scope>NUCLEOTIDE SEQUENCE [LARGE SCALE GENOMIC DNA]</scope>
</reference>
<dbReference type="EMBL" id="KM051843">
    <property type="protein sequence ID" value="AII27994.1"/>
    <property type="molecule type" value="Genomic_DNA"/>
</dbReference>
<proteinExistence type="predicted"/>
<keyword evidence="1" id="KW-0812">Transmembrane</keyword>
<keyword evidence="1" id="KW-0472">Membrane</keyword>